<accession>A0ABV5CD49</accession>
<proteinExistence type="inferred from homology"/>
<feature type="domain" description="UspA" evidence="2">
    <location>
        <begin position="2"/>
        <end position="145"/>
    </location>
</feature>
<dbReference type="EMBL" id="JBBVGT010000001">
    <property type="protein sequence ID" value="MFB5944317.1"/>
    <property type="molecule type" value="Genomic_DNA"/>
</dbReference>
<comment type="similarity">
    <text evidence="1">Belongs to the universal stress protein A family.</text>
</comment>
<dbReference type="InterPro" id="IPR006016">
    <property type="entry name" value="UspA"/>
</dbReference>
<sequence>MEKILVPTDFSNNSKSGLRFAIRLAARNKSPLVFVHTTVIERPIKEIKEADYEAHKQKEIKKLRDKLQRFVAAVYRSLKQDEGEYTCEIAEGIKADISLIDYCKKHQDVGFIVISTRGASFLNKVLGTNTGNLITKSPVPVIAVPKDYRSKPLRNILYSTDLENLEKEFDTVLKFAKPRGLSVEVLHFSTPSTLENEGELEKLDVKAGYPVKVRKKKADINNSMIKNLQEQIEKTKPSMVALFTNQERTFFEKLFLSSMAEALSFKSQVPLLVFNKQVNFKS</sequence>
<protein>
    <submittedName>
        <fullName evidence="3">Universal stress protein</fullName>
    </submittedName>
</protein>
<gene>
    <name evidence="3" type="ORF">WKR92_00585</name>
</gene>
<evidence type="ECO:0000256" key="1">
    <source>
        <dbReference type="ARBA" id="ARBA00008791"/>
    </source>
</evidence>
<comment type="caution">
    <text evidence="3">The sequence shown here is derived from an EMBL/GenBank/DDBJ whole genome shotgun (WGS) entry which is preliminary data.</text>
</comment>
<evidence type="ECO:0000313" key="4">
    <source>
        <dbReference type="Proteomes" id="UP001580928"/>
    </source>
</evidence>
<dbReference type="PANTHER" id="PTHR46268:SF6">
    <property type="entry name" value="UNIVERSAL STRESS PROTEIN UP12"/>
    <property type="match status" value="1"/>
</dbReference>
<organism evidence="3 4">
    <name type="scientific">Albibacterium profundi</name>
    <dbReference type="NCBI Taxonomy" id="3134906"/>
    <lineage>
        <taxon>Bacteria</taxon>
        <taxon>Pseudomonadati</taxon>
        <taxon>Bacteroidota</taxon>
        <taxon>Sphingobacteriia</taxon>
        <taxon>Sphingobacteriales</taxon>
        <taxon>Sphingobacteriaceae</taxon>
        <taxon>Albibacterium</taxon>
    </lineage>
</organism>
<name>A0ABV5CD49_9SPHI</name>
<dbReference type="RefSeq" id="WP_375555898.1">
    <property type="nucleotide sequence ID" value="NZ_JBBVGT010000001.1"/>
</dbReference>
<reference evidence="3 4" key="1">
    <citation type="submission" date="2024-04" db="EMBL/GenBank/DDBJ databases">
        <title>Albibacterium profundi sp. nov., isolated from sediment of the Challenger Deep of Mariana Trench.</title>
        <authorList>
            <person name="Wang Y."/>
        </authorList>
    </citation>
    <scope>NUCLEOTIDE SEQUENCE [LARGE SCALE GENOMIC DNA]</scope>
    <source>
        <strain evidence="3 4">RHL897</strain>
    </source>
</reference>
<dbReference type="Pfam" id="PF00582">
    <property type="entry name" value="Usp"/>
    <property type="match status" value="1"/>
</dbReference>
<evidence type="ECO:0000259" key="2">
    <source>
        <dbReference type="Pfam" id="PF00582"/>
    </source>
</evidence>
<dbReference type="Gene3D" id="3.40.50.12370">
    <property type="match status" value="1"/>
</dbReference>
<keyword evidence="4" id="KW-1185">Reference proteome</keyword>
<dbReference type="CDD" id="cd00293">
    <property type="entry name" value="USP-like"/>
    <property type="match status" value="1"/>
</dbReference>
<dbReference type="Proteomes" id="UP001580928">
    <property type="component" value="Unassembled WGS sequence"/>
</dbReference>
<dbReference type="PANTHER" id="PTHR46268">
    <property type="entry name" value="STRESS RESPONSE PROTEIN NHAX"/>
    <property type="match status" value="1"/>
</dbReference>
<dbReference type="PRINTS" id="PR01438">
    <property type="entry name" value="UNVRSLSTRESS"/>
</dbReference>
<dbReference type="InterPro" id="IPR006015">
    <property type="entry name" value="Universal_stress_UspA"/>
</dbReference>
<evidence type="ECO:0000313" key="3">
    <source>
        <dbReference type="EMBL" id="MFB5944317.1"/>
    </source>
</evidence>
<dbReference type="SUPFAM" id="SSF52402">
    <property type="entry name" value="Adenine nucleotide alpha hydrolases-like"/>
    <property type="match status" value="2"/>
</dbReference>